<reference evidence="1 2" key="1">
    <citation type="submission" date="2022-01" db="EMBL/GenBank/DDBJ databases">
        <title>A chromosomal length assembly of Cordylochernes scorpioides.</title>
        <authorList>
            <person name="Zeh D."/>
            <person name="Zeh J."/>
        </authorList>
    </citation>
    <scope>NUCLEOTIDE SEQUENCE [LARGE SCALE GENOMIC DNA]</scope>
    <source>
        <strain evidence="1">IN4F17</strain>
        <tissue evidence="1">Whole Body</tissue>
    </source>
</reference>
<evidence type="ECO:0000313" key="2">
    <source>
        <dbReference type="Proteomes" id="UP001235939"/>
    </source>
</evidence>
<protein>
    <submittedName>
        <fullName evidence="1">Uncharacterized protein</fullName>
    </submittedName>
</protein>
<name>A0ABY6KYQ2_9ARAC</name>
<dbReference type="Proteomes" id="UP001235939">
    <property type="component" value="Chromosome 11"/>
</dbReference>
<dbReference type="EMBL" id="CP092873">
    <property type="protein sequence ID" value="UYV74005.1"/>
    <property type="molecule type" value="Genomic_DNA"/>
</dbReference>
<sequence>MDLRDWAGGRRPSLRQRSAEFIGTSCRWGWVLELRTPSSPGRGYLYGHTPQFFRISIRQAVSSQRDLPQLNTENCFDNVVGLMSPMQLQLCASSSFSLNNFQKSSLKESQDSQLSSLFMNHLWATPSKLK</sequence>
<evidence type="ECO:0000313" key="1">
    <source>
        <dbReference type="EMBL" id="UYV74005.1"/>
    </source>
</evidence>
<accession>A0ABY6KYQ2</accession>
<proteinExistence type="predicted"/>
<organism evidence="1 2">
    <name type="scientific">Cordylochernes scorpioides</name>
    <dbReference type="NCBI Taxonomy" id="51811"/>
    <lineage>
        <taxon>Eukaryota</taxon>
        <taxon>Metazoa</taxon>
        <taxon>Ecdysozoa</taxon>
        <taxon>Arthropoda</taxon>
        <taxon>Chelicerata</taxon>
        <taxon>Arachnida</taxon>
        <taxon>Pseudoscorpiones</taxon>
        <taxon>Cheliferoidea</taxon>
        <taxon>Chernetidae</taxon>
        <taxon>Cordylochernes</taxon>
    </lineage>
</organism>
<keyword evidence="2" id="KW-1185">Reference proteome</keyword>
<gene>
    <name evidence="1" type="ORF">LAZ67_11001795</name>
</gene>